<dbReference type="UniPathway" id="UPA00359">
    <property type="reaction ID" value="UER00482"/>
</dbReference>
<comment type="caution">
    <text evidence="14">The sequence shown here is derived from an EMBL/GenBank/DDBJ whole genome shotgun (WGS) entry which is preliminary data.</text>
</comment>
<dbReference type="AlphaFoldDB" id="A0A6N9ZBE7"/>
<accession>A0A6N9ZBE7</accession>
<dbReference type="Pfam" id="PF02606">
    <property type="entry name" value="LpxK"/>
    <property type="match status" value="1"/>
</dbReference>
<comment type="pathway">
    <text evidence="2 13">Glycolipid biosynthesis; lipid IV(A) biosynthesis; lipid IV(A) from (3R)-3-hydroxytetradecanoyl-[acyl-carrier-protein] and UDP-N-acetyl-alpha-D-glucosamine: step 6/6.</text>
</comment>
<keyword evidence="11 13" id="KW-0443">Lipid metabolism</keyword>
<evidence type="ECO:0000256" key="7">
    <source>
        <dbReference type="ARBA" id="ARBA00022679"/>
    </source>
</evidence>
<evidence type="ECO:0000256" key="13">
    <source>
        <dbReference type="HAMAP-Rule" id="MF_00409"/>
    </source>
</evidence>
<sequence length="361" mass="38895">MISEAPPFWWRKADWRAWLLLPLSFLYGRIAGHRMAHARRASVPIPVICVGNFTVGGAGKTPTALTIARAAKAKGLKPGFLSRGYGGSLDVTTVVDPDHHRAIAVGDEPLLLAQEALTVISRRRVDGAQRLVAEGADLIIMDDGFQSARLAIDYALLVIDATRGLGNGHIVPGGPVRAPIRQQLRSATALLKVGGGNAADRIVRMAARAAKPYFTASLKVRGDNTLAGTKVLAFAGIADPAKFFRTVESRGAEIVVAKSFGDHEHLTEEEIDDILTTAERQGLLIVTTSKDFVRLSGHYGKAAQLAEKSRVIEVDMVFEDHLAPNLIIDRAIAACRERRLREMKAGVKAIPGTAEPSDRLL</sequence>
<evidence type="ECO:0000256" key="8">
    <source>
        <dbReference type="ARBA" id="ARBA00022741"/>
    </source>
</evidence>
<evidence type="ECO:0000256" key="4">
    <source>
        <dbReference type="ARBA" id="ARBA00016436"/>
    </source>
</evidence>
<dbReference type="EMBL" id="WUEP01000003">
    <property type="protein sequence ID" value="NEH90536.1"/>
    <property type="molecule type" value="Genomic_DNA"/>
</dbReference>
<evidence type="ECO:0000256" key="6">
    <source>
        <dbReference type="ARBA" id="ARBA00022556"/>
    </source>
</evidence>
<keyword evidence="9 13" id="KW-0418">Kinase</keyword>
<dbReference type="GO" id="GO:0009244">
    <property type="term" value="P:lipopolysaccharide core region biosynthetic process"/>
    <property type="evidence" value="ECO:0007669"/>
    <property type="project" value="TreeGrafter"/>
</dbReference>
<dbReference type="Proteomes" id="UP000468864">
    <property type="component" value="Unassembled WGS sequence"/>
</dbReference>
<reference evidence="14 15" key="1">
    <citation type="submission" date="2019-12" db="EMBL/GenBank/DDBJ databases">
        <title>Rhizobium genotypes associated with high levels of biological nitrogen fixation by grain legumes in a temperate-maritime cropping system.</title>
        <authorList>
            <person name="Maluk M."/>
            <person name="Francesc Ferrando Molina F."/>
            <person name="Lopez Del Egido L."/>
            <person name="Lafos M."/>
            <person name="Langarica-Fuentes A."/>
            <person name="Gebre Yohannes G."/>
            <person name="Young M.W."/>
            <person name="Martin P."/>
            <person name="Gantlett R."/>
            <person name="Kenicer G."/>
            <person name="Hawes C."/>
            <person name="Begg G.S."/>
            <person name="Quilliam R.S."/>
            <person name="Squire G.R."/>
            <person name="Poole P.S."/>
            <person name="Young P.W."/>
            <person name="Iannetta P.M."/>
            <person name="James E.K."/>
        </authorList>
    </citation>
    <scope>NUCLEOTIDE SEQUENCE [LARGE SCALE GENOMIC DNA]</scope>
    <source>
        <strain evidence="14 15">JHI2449</strain>
    </source>
</reference>
<dbReference type="GO" id="GO:0005524">
    <property type="term" value="F:ATP binding"/>
    <property type="evidence" value="ECO:0007669"/>
    <property type="project" value="UniProtKB-UniRule"/>
</dbReference>
<evidence type="ECO:0000256" key="10">
    <source>
        <dbReference type="ARBA" id="ARBA00022840"/>
    </source>
</evidence>
<dbReference type="SUPFAM" id="SSF52540">
    <property type="entry name" value="P-loop containing nucleoside triphosphate hydrolases"/>
    <property type="match status" value="1"/>
</dbReference>
<dbReference type="InterPro" id="IPR003758">
    <property type="entry name" value="LpxK"/>
</dbReference>
<comment type="similarity">
    <text evidence="13">Belongs to the LpxK family.</text>
</comment>
<dbReference type="PANTHER" id="PTHR42724:SF1">
    <property type="entry name" value="TETRAACYLDISACCHARIDE 4'-KINASE, MITOCHONDRIAL-RELATED"/>
    <property type="match status" value="1"/>
</dbReference>
<gene>
    <name evidence="13" type="primary">lpxK</name>
    <name evidence="14" type="ORF">GR206_05685</name>
</gene>
<protein>
    <recommendedName>
        <fullName evidence="4 13">Tetraacyldisaccharide 4'-kinase</fullName>
        <ecNumber evidence="3 13">2.7.1.130</ecNumber>
    </recommendedName>
    <alternativeName>
        <fullName evidence="12 13">Lipid A 4'-kinase</fullName>
    </alternativeName>
</protein>
<feature type="binding site" evidence="13">
    <location>
        <begin position="54"/>
        <end position="61"/>
    </location>
    <ligand>
        <name>ATP</name>
        <dbReference type="ChEBI" id="CHEBI:30616"/>
    </ligand>
</feature>
<dbReference type="InterPro" id="IPR027417">
    <property type="entry name" value="P-loop_NTPase"/>
</dbReference>
<evidence type="ECO:0000256" key="1">
    <source>
        <dbReference type="ARBA" id="ARBA00002274"/>
    </source>
</evidence>
<comment type="catalytic activity">
    <reaction evidence="13">
        <text>a lipid A disaccharide + ATP = a lipid IVA + ADP + H(+)</text>
        <dbReference type="Rhea" id="RHEA:67840"/>
        <dbReference type="ChEBI" id="CHEBI:15378"/>
        <dbReference type="ChEBI" id="CHEBI:30616"/>
        <dbReference type="ChEBI" id="CHEBI:176343"/>
        <dbReference type="ChEBI" id="CHEBI:176425"/>
        <dbReference type="ChEBI" id="CHEBI:456216"/>
        <dbReference type="EC" id="2.7.1.130"/>
    </reaction>
</comment>
<evidence type="ECO:0000313" key="14">
    <source>
        <dbReference type="EMBL" id="NEH90536.1"/>
    </source>
</evidence>
<dbReference type="GO" id="GO:0005886">
    <property type="term" value="C:plasma membrane"/>
    <property type="evidence" value="ECO:0007669"/>
    <property type="project" value="TreeGrafter"/>
</dbReference>
<evidence type="ECO:0000256" key="5">
    <source>
        <dbReference type="ARBA" id="ARBA00022516"/>
    </source>
</evidence>
<organism evidence="14 15">
    <name type="scientific">Rhizobium laguerreae</name>
    <dbReference type="NCBI Taxonomy" id="1076926"/>
    <lineage>
        <taxon>Bacteria</taxon>
        <taxon>Pseudomonadati</taxon>
        <taxon>Pseudomonadota</taxon>
        <taxon>Alphaproteobacteria</taxon>
        <taxon>Hyphomicrobiales</taxon>
        <taxon>Rhizobiaceae</taxon>
        <taxon>Rhizobium/Agrobacterium group</taxon>
        <taxon>Rhizobium</taxon>
    </lineage>
</organism>
<evidence type="ECO:0000256" key="2">
    <source>
        <dbReference type="ARBA" id="ARBA00004870"/>
    </source>
</evidence>
<evidence type="ECO:0000256" key="12">
    <source>
        <dbReference type="ARBA" id="ARBA00029757"/>
    </source>
</evidence>
<keyword evidence="8 13" id="KW-0547">Nucleotide-binding</keyword>
<dbReference type="NCBIfam" id="TIGR00682">
    <property type="entry name" value="lpxK"/>
    <property type="match status" value="1"/>
</dbReference>
<proteinExistence type="inferred from homology"/>
<evidence type="ECO:0000256" key="9">
    <source>
        <dbReference type="ARBA" id="ARBA00022777"/>
    </source>
</evidence>
<dbReference type="EC" id="2.7.1.130" evidence="3 13"/>
<evidence type="ECO:0000256" key="3">
    <source>
        <dbReference type="ARBA" id="ARBA00012071"/>
    </source>
</evidence>
<evidence type="ECO:0000256" key="11">
    <source>
        <dbReference type="ARBA" id="ARBA00023098"/>
    </source>
</evidence>
<dbReference type="PANTHER" id="PTHR42724">
    <property type="entry name" value="TETRAACYLDISACCHARIDE 4'-KINASE"/>
    <property type="match status" value="1"/>
</dbReference>
<dbReference type="GO" id="GO:0009245">
    <property type="term" value="P:lipid A biosynthetic process"/>
    <property type="evidence" value="ECO:0007669"/>
    <property type="project" value="UniProtKB-UniRule"/>
</dbReference>
<comment type="function">
    <text evidence="1 13">Transfers the gamma-phosphate of ATP to the 4'-position of a tetraacyldisaccharide 1-phosphate intermediate (termed DS-1-P) to form tetraacyldisaccharide 1,4'-bis-phosphate (lipid IVA).</text>
</comment>
<dbReference type="RefSeq" id="WP_163875133.1">
    <property type="nucleotide sequence ID" value="NZ_WUEP01000003.1"/>
</dbReference>
<evidence type="ECO:0000313" key="15">
    <source>
        <dbReference type="Proteomes" id="UP000468864"/>
    </source>
</evidence>
<name>A0A6N9ZBE7_9HYPH</name>
<dbReference type="HAMAP" id="MF_00409">
    <property type="entry name" value="LpxK"/>
    <property type="match status" value="1"/>
</dbReference>
<dbReference type="GO" id="GO:0009029">
    <property type="term" value="F:lipid-A 4'-kinase activity"/>
    <property type="evidence" value="ECO:0007669"/>
    <property type="project" value="UniProtKB-UniRule"/>
</dbReference>
<keyword evidence="10 13" id="KW-0067">ATP-binding</keyword>
<keyword evidence="6 13" id="KW-0441">Lipid A biosynthesis</keyword>
<keyword evidence="5 13" id="KW-0444">Lipid biosynthesis</keyword>
<keyword evidence="7 13" id="KW-0808">Transferase</keyword>